<keyword evidence="5 11" id="KW-0812">Transmembrane</keyword>
<dbReference type="Gene3D" id="3.40.50.11660">
    <property type="entry name" value="Glycosyl transferase family 10, C-terminal domain"/>
    <property type="match status" value="1"/>
</dbReference>
<dbReference type="AlphaFoldDB" id="A0A7J7KFK7"/>
<sequence>MKVISRISAIIIGVLFIALLIICSYSNEFDEGVGVTWKFGAANSTPDTPTHNFNVVPRVLPKDLPIIIWWTENLYPHLDKFDTLSCSSGSNCYVTPHQRYAHHPQTIGFYFYGTEFMPKNLPLPRLQKHIWALAHEESPLNNFALNHAVGMNLFNYTATYHRASDYPITTFSFPGEKFILNRSPVSTSIKNEYQKNQGFAPLIYVQSHCEVPSDRDRYVEELMQYIKVDSYGKCLHNKDLPLDLVAPVENMFSSKFKDLIAKYKFVISFENAICNDYMTEKLFRPLHVGAVPVYRGSPLAREFMPDNHSIIMTEDFESPKALAEFLHQLNENDEAYEKYLEFKKIQKIRNENLRYHLDRRPWEYTEDDKNYGPFFEGFECYVCDKAVEMYENEKKRAQDPSTPPIKPKYTDGRKFACPAPEPFKKPKELDWWFIYDYTEQYWQGLDSARAVRDMLLANESDSSKYSQYLAKYSKRQN</sequence>
<comment type="pathway">
    <text evidence="1">Protein modification; protein glycosylation.</text>
</comment>
<reference evidence="14" key="1">
    <citation type="submission" date="2020-06" db="EMBL/GenBank/DDBJ databases">
        <title>Draft genome of Bugula neritina, a colonial animal packing powerful symbionts and potential medicines.</title>
        <authorList>
            <person name="Rayko M."/>
        </authorList>
    </citation>
    <scope>NUCLEOTIDE SEQUENCE [LARGE SCALE GENOMIC DNA]</scope>
    <source>
        <strain evidence="14">Kwan_BN1</strain>
    </source>
</reference>
<dbReference type="PANTHER" id="PTHR11929:SF198">
    <property type="entry name" value="ALPHA-(1,3)-FUCOSYLTRANSFERASE 11"/>
    <property type="match status" value="1"/>
</dbReference>
<dbReference type="InterPro" id="IPR001503">
    <property type="entry name" value="Glyco_trans_10"/>
</dbReference>
<dbReference type="Pfam" id="PF00852">
    <property type="entry name" value="Glyco_transf_10"/>
    <property type="match status" value="1"/>
</dbReference>
<organism evidence="14 15">
    <name type="scientific">Bugula neritina</name>
    <name type="common">Brown bryozoan</name>
    <name type="synonym">Sertularia neritina</name>
    <dbReference type="NCBI Taxonomy" id="10212"/>
    <lineage>
        <taxon>Eukaryota</taxon>
        <taxon>Metazoa</taxon>
        <taxon>Spiralia</taxon>
        <taxon>Lophotrochozoa</taxon>
        <taxon>Bryozoa</taxon>
        <taxon>Gymnolaemata</taxon>
        <taxon>Cheilostomatida</taxon>
        <taxon>Flustrina</taxon>
        <taxon>Buguloidea</taxon>
        <taxon>Bugulidae</taxon>
        <taxon>Bugula</taxon>
    </lineage>
</organism>
<keyword evidence="9" id="KW-0325">Glycoprotein</keyword>
<keyword evidence="15" id="KW-1185">Reference proteome</keyword>
<evidence type="ECO:0000256" key="7">
    <source>
        <dbReference type="ARBA" id="ARBA00022989"/>
    </source>
</evidence>
<evidence type="ECO:0000256" key="1">
    <source>
        <dbReference type="ARBA" id="ARBA00004922"/>
    </source>
</evidence>
<dbReference type="GO" id="GO:0032580">
    <property type="term" value="C:Golgi cisterna membrane"/>
    <property type="evidence" value="ECO:0007669"/>
    <property type="project" value="UniProtKB-SubCell"/>
</dbReference>
<evidence type="ECO:0000256" key="8">
    <source>
        <dbReference type="ARBA" id="ARBA00023136"/>
    </source>
</evidence>
<evidence type="ECO:0000256" key="11">
    <source>
        <dbReference type="RuleBase" id="RU003832"/>
    </source>
</evidence>
<feature type="domain" description="Fucosyltransferase C-terminal" evidence="12">
    <location>
        <begin position="203"/>
        <end position="351"/>
    </location>
</feature>
<evidence type="ECO:0000256" key="3">
    <source>
        <dbReference type="ARBA" id="ARBA00022676"/>
    </source>
</evidence>
<accession>A0A7J7KFK7</accession>
<protein>
    <recommendedName>
        <fullName evidence="11">Fucosyltransferase</fullName>
        <ecNumber evidence="11">2.4.1.-</ecNumber>
    </recommendedName>
</protein>
<dbReference type="InterPro" id="IPR031481">
    <property type="entry name" value="Glyco_tran_10_N"/>
</dbReference>
<proteinExistence type="inferred from homology"/>
<evidence type="ECO:0000256" key="10">
    <source>
        <dbReference type="ARBA" id="ARBA00060399"/>
    </source>
</evidence>
<dbReference type="Proteomes" id="UP000593567">
    <property type="component" value="Unassembled WGS sequence"/>
</dbReference>
<dbReference type="EC" id="2.4.1.-" evidence="11"/>
<evidence type="ECO:0000259" key="13">
    <source>
        <dbReference type="Pfam" id="PF17039"/>
    </source>
</evidence>
<dbReference type="PANTHER" id="PTHR11929">
    <property type="entry name" value="ALPHA- 1,3 -FUCOSYLTRANSFERASE"/>
    <property type="match status" value="1"/>
</dbReference>
<feature type="transmembrane region" description="Helical" evidence="11">
    <location>
        <begin position="7"/>
        <end position="27"/>
    </location>
</feature>
<dbReference type="InterPro" id="IPR055270">
    <property type="entry name" value="Glyco_tran_10_C"/>
</dbReference>
<evidence type="ECO:0000256" key="6">
    <source>
        <dbReference type="ARBA" id="ARBA00022968"/>
    </source>
</evidence>
<keyword evidence="11" id="KW-0333">Golgi apparatus</keyword>
<comment type="similarity">
    <text evidence="2 11">Belongs to the glycosyltransferase 10 family.</text>
</comment>
<evidence type="ECO:0000259" key="12">
    <source>
        <dbReference type="Pfam" id="PF00852"/>
    </source>
</evidence>
<keyword evidence="3 11" id="KW-0328">Glycosyltransferase</keyword>
<comment type="subcellular location">
    <subcellularLocation>
        <location evidence="10">Endomembrane system</location>
        <topology evidence="10">Single-pass type II membrane protein</topology>
    </subcellularLocation>
    <subcellularLocation>
        <location evidence="11">Golgi apparatus</location>
        <location evidence="11">Golgi stack membrane</location>
        <topology evidence="11">Single-pass type II membrane protein</topology>
    </subcellularLocation>
</comment>
<comment type="caution">
    <text evidence="14">The sequence shown here is derived from an EMBL/GenBank/DDBJ whole genome shotgun (WGS) entry which is preliminary data.</text>
</comment>
<evidence type="ECO:0000256" key="2">
    <source>
        <dbReference type="ARBA" id="ARBA00008919"/>
    </source>
</evidence>
<evidence type="ECO:0000313" key="15">
    <source>
        <dbReference type="Proteomes" id="UP000593567"/>
    </source>
</evidence>
<dbReference type="GO" id="GO:0046920">
    <property type="term" value="F:alpha-(1-&gt;3)-fucosyltransferase activity"/>
    <property type="evidence" value="ECO:0007669"/>
    <property type="project" value="TreeGrafter"/>
</dbReference>
<dbReference type="InterPro" id="IPR038577">
    <property type="entry name" value="GT10-like_C_sf"/>
</dbReference>
<dbReference type="Pfam" id="PF17039">
    <property type="entry name" value="Glyco_tran_10_N"/>
    <property type="match status" value="1"/>
</dbReference>
<keyword evidence="8 11" id="KW-0472">Membrane</keyword>
<keyword evidence="6" id="KW-0735">Signal-anchor</keyword>
<evidence type="ECO:0000256" key="4">
    <source>
        <dbReference type="ARBA" id="ARBA00022679"/>
    </source>
</evidence>
<evidence type="ECO:0000256" key="5">
    <source>
        <dbReference type="ARBA" id="ARBA00022692"/>
    </source>
</evidence>
<dbReference type="OrthoDB" id="9993460at2759"/>
<feature type="domain" description="Fucosyltransferase N-terminal" evidence="13">
    <location>
        <begin position="65"/>
        <end position="166"/>
    </location>
</feature>
<name>A0A7J7KFK7_BUGNE</name>
<keyword evidence="4 11" id="KW-0808">Transferase</keyword>
<evidence type="ECO:0000256" key="9">
    <source>
        <dbReference type="ARBA" id="ARBA00023180"/>
    </source>
</evidence>
<keyword evidence="7 11" id="KW-1133">Transmembrane helix</keyword>
<dbReference type="FunFam" id="3.40.50.11660:FF:000002">
    <property type="entry name" value="Alpha-(1,3)-fucosyltransferase"/>
    <property type="match status" value="1"/>
</dbReference>
<evidence type="ECO:0000313" key="14">
    <source>
        <dbReference type="EMBL" id="KAF6037430.1"/>
    </source>
</evidence>
<dbReference type="UniPathway" id="UPA00378"/>
<dbReference type="EMBL" id="VXIV02000571">
    <property type="protein sequence ID" value="KAF6037430.1"/>
    <property type="molecule type" value="Genomic_DNA"/>
</dbReference>
<dbReference type="SUPFAM" id="SSF53756">
    <property type="entry name" value="UDP-Glycosyltransferase/glycogen phosphorylase"/>
    <property type="match status" value="1"/>
</dbReference>
<gene>
    <name evidence="14" type="ORF">EB796_004252</name>
</gene>